<evidence type="ECO:0000256" key="3">
    <source>
        <dbReference type="ARBA" id="ARBA00020084"/>
    </source>
</evidence>
<dbReference type="Gene3D" id="3.30.460.80">
    <property type="entry name" value="NADH:ubiquinone oxidoreductase, 30kDa subunit"/>
    <property type="match status" value="1"/>
</dbReference>
<name>A0A8S9ZP08_9BILA</name>
<comment type="similarity">
    <text evidence="2 9">Belongs to the complex I 30 kDa subunit family.</text>
</comment>
<keyword evidence="7" id="KW-0830">Ubiquinone</keyword>
<dbReference type="GO" id="GO:0008137">
    <property type="term" value="F:NADH dehydrogenase (ubiquinone) activity"/>
    <property type="evidence" value="ECO:0007669"/>
    <property type="project" value="UniProtKB-EC"/>
</dbReference>
<dbReference type="GO" id="GO:0005739">
    <property type="term" value="C:mitochondrion"/>
    <property type="evidence" value="ECO:0007669"/>
    <property type="project" value="UniProtKB-SubCell"/>
</dbReference>
<dbReference type="PANTHER" id="PTHR10884">
    <property type="entry name" value="NADH DEHYDROGENASE UBIQUINONE IRON-SULFUR PROTEIN 3"/>
    <property type="match status" value="1"/>
</dbReference>
<dbReference type="EMBL" id="JABEBT010000048">
    <property type="protein sequence ID" value="KAF7635025.1"/>
    <property type="molecule type" value="Genomic_DNA"/>
</dbReference>
<evidence type="ECO:0000256" key="1">
    <source>
        <dbReference type="ARBA" id="ARBA00004173"/>
    </source>
</evidence>
<evidence type="ECO:0000256" key="2">
    <source>
        <dbReference type="ARBA" id="ARBA00007569"/>
    </source>
</evidence>
<dbReference type="NCBIfam" id="NF004733">
    <property type="entry name" value="PRK06074.1-5"/>
    <property type="match status" value="1"/>
</dbReference>
<evidence type="ECO:0000313" key="12">
    <source>
        <dbReference type="Proteomes" id="UP000605970"/>
    </source>
</evidence>
<keyword evidence="5 9" id="KW-1278">Translocase</keyword>
<comment type="subcellular location">
    <subcellularLocation>
        <location evidence="1">Mitochondrion</location>
    </subcellularLocation>
</comment>
<evidence type="ECO:0000313" key="11">
    <source>
        <dbReference type="EMBL" id="KAF7635025.1"/>
    </source>
</evidence>
<evidence type="ECO:0000256" key="4">
    <source>
        <dbReference type="ARBA" id="ARBA00022448"/>
    </source>
</evidence>
<protein>
    <recommendedName>
        <fullName evidence="3">NADH dehydrogenase [ubiquinone] iron-sulfur protein 3, mitochondrial</fullName>
    </recommendedName>
</protein>
<dbReference type="GO" id="GO:0016651">
    <property type="term" value="F:oxidoreductase activity, acting on NAD(P)H"/>
    <property type="evidence" value="ECO:0007669"/>
    <property type="project" value="InterPro"/>
</dbReference>
<keyword evidence="6 9" id="KW-0520">NAD</keyword>
<dbReference type="OrthoDB" id="37721at2759"/>
<keyword evidence="12" id="KW-1185">Reference proteome</keyword>
<dbReference type="InterPro" id="IPR001268">
    <property type="entry name" value="NADH_UbQ_OxRdtase_30kDa_su"/>
</dbReference>
<comment type="caution">
    <text evidence="11">The sequence shown here is derived from an EMBL/GenBank/DDBJ whole genome shotgun (WGS) entry which is preliminary data.</text>
</comment>
<proteinExistence type="inferred from homology"/>
<accession>A0A8S9ZP08</accession>
<dbReference type="InterPro" id="IPR010218">
    <property type="entry name" value="NADH_DH_suC"/>
</dbReference>
<comment type="catalytic activity">
    <reaction evidence="8">
        <text>a ubiquinone + NADH + 5 H(+)(in) = a ubiquinol + NAD(+) + 4 H(+)(out)</text>
        <dbReference type="Rhea" id="RHEA:29091"/>
        <dbReference type="Rhea" id="RHEA-COMP:9565"/>
        <dbReference type="Rhea" id="RHEA-COMP:9566"/>
        <dbReference type="ChEBI" id="CHEBI:15378"/>
        <dbReference type="ChEBI" id="CHEBI:16389"/>
        <dbReference type="ChEBI" id="CHEBI:17976"/>
        <dbReference type="ChEBI" id="CHEBI:57540"/>
        <dbReference type="ChEBI" id="CHEBI:57945"/>
        <dbReference type="EC" id="7.1.1.2"/>
    </reaction>
</comment>
<organism evidence="11 12">
    <name type="scientific">Meloidogyne graminicola</name>
    <dbReference type="NCBI Taxonomy" id="189291"/>
    <lineage>
        <taxon>Eukaryota</taxon>
        <taxon>Metazoa</taxon>
        <taxon>Ecdysozoa</taxon>
        <taxon>Nematoda</taxon>
        <taxon>Chromadorea</taxon>
        <taxon>Rhabditida</taxon>
        <taxon>Tylenchina</taxon>
        <taxon>Tylenchomorpha</taxon>
        <taxon>Tylenchoidea</taxon>
        <taxon>Meloidogynidae</taxon>
        <taxon>Meloidogyninae</taxon>
        <taxon>Meloidogyne</taxon>
    </lineage>
</organism>
<dbReference type="GO" id="GO:0016020">
    <property type="term" value="C:membrane"/>
    <property type="evidence" value="ECO:0007669"/>
    <property type="project" value="UniProtKB-ARBA"/>
</dbReference>
<dbReference type="InterPro" id="IPR020396">
    <property type="entry name" value="NADH_UbQ_OxRdtase_CS"/>
</dbReference>
<dbReference type="SUPFAM" id="SSF143243">
    <property type="entry name" value="Nqo5-like"/>
    <property type="match status" value="1"/>
</dbReference>
<reference evidence="11" key="1">
    <citation type="journal article" date="2020" name="Ecol. Evol.">
        <title>Genome structure and content of the rice root-knot nematode (Meloidogyne graminicola).</title>
        <authorList>
            <person name="Phan N.T."/>
            <person name="Danchin E.G.J."/>
            <person name="Klopp C."/>
            <person name="Perfus-Barbeoch L."/>
            <person name="Kozlowski D.K."/>
            <person name="Koutsovoulos G.D."/>
            <person name="Lopez-Roques C."/>
            <person name="Bouchez O."/>
            <person name="Zahm M."/>
            <person name="Besnard G."/>
            <person name="Bellafiore S."/>
        </authorList>
    </citation>
    <scope>NUCLEOTIDE SEQUENCE</scope>
    <source>
        <strain evidence="11">VN-18</strain>
    </source>
</reference>
<evidence type="ECO:0000256" key="5">
    <source>
        <dbReference type="ARBA" id="ARBA00022967"/>
    </source>
</evidence>
<dbReference type="AlphaFoldDB" id="A0A8S9ZP08"/>
<evidence type="ECO:0000259" key="10">
    <source>
        <dbReference type="Pfam" id="PF00329"/>
    </source>
</evidence>
<dbReference type="HAMAP" id="MF_01357">
    <property type="entry name" value="NDH1_NuoC"/>
    <property type="match status" value="1"/>
</dbReference>
<dbReference type="InterPro" id="IPR037232">
    <property type="entry name" value="NADH_quin_OxRdtase_su_C/D-like"/>
</dbReference>
<evidence type="ECO:0000256" key="9">
    <source>
        <dbReference type="RuleBase" id="RU003456"/>
    </source>
</evidence>
<dbReference type="FunFam" id="3.30.460.80:FF:000002">
    <property type="entry name" value="NADH dehydrogenase iron-sulfur protein 3, mitochondrial"/>
    <property type="match status" value="1"/>
</dbReference>
<dbReference type="PROSITE" id="PS00542">
    <property type="entry name" value="COMPLEX1_30K"/>
    <property type="match status" value="1"/>
</dbReference>
<evidence type="ECO:0000256" key="6">
    <source>
        <dbReference type="ARBA" id="ARBA00023027"/>
    </source>
</evidence>
<dbReference type="Proteomes" id="UP000605970">
    <property type="component" value="Unassembled WGS sequence"/>
</dbReference>
<dbReference type="Pfam" id="PF00329">
    <property type="entry name" value="Complex1_30kDa"/>
    <property type="match status" value="1"/>
</dbReference>
<evidence type="ECO:0000256" key="7">
    <source>
        <dbReference type="ARBA" id="ARBA00023075"/>
    </source>
</evidence>
<gene>
    <name evidence="11" type="ORF">Mgra_00005623</name>
</gene>
<feature type="domain" description="NADH:ubiquinone oxidoreductase 30kDa subunit" evidence="10">
    <location>
        <begin position="397"/>
        <end position="517"/>
    </location>
</feature>
<dbReference type="PANTHER" id="PTHR10884:SF14">
    <property type="entry name" value="NADH DEHYDROGENASE [UBIQUINONE] IRON-SULFUR PROTEIN 3, MITOCHONDRIAL"/>
    <property type="match status" value="1"/>
</dbReference>
<dbReference type="NCBIfam" id="TIGR01961">
    <property type="entry name" value="NuoC_fam"/>
    <property type="match status" value="1"/>
</dbReference>
<keyword evidence="4 9" id="KW-0813">Transport</keyword>
<evidence type="ECO:0000256" key="8">
    <source>
        <dbReference type="ARBA" id="ARBA00049551"/>
    </source>
</evidence>
<sequence length="591" mass="69082">MSQFLQKFTTKQQLFSAVAEWLQLPVIPLDDIPSTSTTLDSQAREWRLVIILLTINELLKRVSDGYCSKDRMVEFEKAFKQLLRCSEQPKSEEVRRLAQQAFLRLLNIFEAIAQMLLLFHLFELVLNKNEIHLSEEVYEPQVLAFIIDTYRQKCFSRGIEEDKSLFQSQLECVFTKNLSQLFMKIKDFLNFFNLIQKDPLIAVNFYSAILLLINAQAINRVQIYLLSSDALKFIEKLHSQLRDWMKLQRQREFKGGNSKSFNSLNNGNIVEIIEEKQKEEIEKQNKASLEMLIFQLDNAEMKSGLRICSRLLSNTQPCFRFETTSTQPSQNAEKTNDLIFDCSGTKWKLNLAQRDKLKEFGLHLSKCLPKYVQRIQVSFLVTTPLFTFARGDELEVLIHPSGIIPVCAFLKGHHPAQFTSFIFCCGVDVPTRKNRFEIVYAFLSLRYNARIRVRTYTDEIAPIDSITSIYSGAEWYEREVYDLYGVWFNNHPDLRRLLTDYGFEGHPQRKDFPLTGYVELRFDQELQQVVYEPTEMAQEFRKFDLNTPWEVFPAFRESSITAGFDVIHTAEVKKEEENDFDDFIIILGRIS</sequence>